<keyword evidence="4" id="KW-0227">DNA damage</keyword>
<dbReference type="GO" id="GO:0032993">
    <property type="term" value="C:protein-DNA complex"/>
    <property type="evidence" value="ECO:0007669"/>
    <property type="project" value="TreeGrafter"/>
</dbReference>
<dbReference type="FunFam" id="1.10.340.30:FF:000004">
    <property type="entry name" value="DNA-3-methyladenine glycosylase II"/>
    <property type="match status" value="1"/>
</dbReference>
<dbReference type="PANTHER" id="PTHR43003">
    <property type="entry name" value="DNA-3-METHYLADENINE GLYCOSYLASE"/>
    <property type="match status" value="1"/>
</dbReference>
<dbReference type="OrthoDB" id="9785929at2"/>
<feature type="compositionally biased region" description="Basic residues" evidence="6">
    <location>
        <begin position="216"/>
        <end position="229"/>
    </location>
</feature>
<dbReference type="SUPFAM" id="SSF48150">
    <property type="entry name" value="DNA-glycosylase"/>
    <property type="match status" value="1"/>
</dbReference>
<evidence type="ECO:0000313" key="8">
    <source>
        <dbReference type="EMBL" id="AQQ52298.1"/>
    </source>
</evidence>
<dbReference type="KEGG" id="pmar:B0X71_03685"/>
<reference evidence="8 9" key="1">
    <citation type="submission" date="2017-02" db="EMBL/GenBank/DDBJ databases">
        <title>The complete genomic sequence of a novel cold adapted crude oil-degrading bacterium Planococcus qaidamina Y42.</title>
        <authorList>
            <person name="Yang R."/>
        </authorList>
    </citation>
    <scope>NUCLEOTIDE SEQUENCE [LARGE SCALE GENOMIC DNA]</scope>
    <source>
        <strain evidence="8 9">Y42</strain>
    </source>
</reference>
<keyword evidence="8" id="KW-0378">Hydrolase</keyword>
<dbReference type="InterPro" id="IPR011257">
    <property type="entry name" value="DNA_glycosylase"/>
</dbReference>
<proteinExistence type="inferred from homology"/>
<gene>
    <name evidence="8" type="ORF">B0X71_03685</name>
</gene>
<keyword evidence="8" id="KW-0326">Glycosidase</keyword>
<evidence type="ECO:0000256" key="1">
    <source>
        <dbReference type="ARBA" id="ARBA00000086"/>
    </source>
</evidence>
<evidence type="ECO:0000313" key="9">
    <source>
        <dbReference type="Proteomes" id="UP000188184"/>
    </source>
</evidence>
<name>A0A1Q2KVQ0_9BACL</name>
<comment type="similarity">
    <text evidence="2">Belongs to the alkylbase DNA glycosidase AlkA family.</text>
</comment>
<dbReference type="PANTHER" id="PTHR43003:SF5">
    <property type="entry name" value="DNA-3-METHYLADENINE GLYCOSYLASE"/>
    <property type="match status" value="1"/>
</dbReference>
<dbReference type="GO" id="GO:0005737">
    <property type="term" value="C:cytoplasm"/>
    <property type="evidence" value="ECO:0007669"/>
    <property type="project" value="TreeGrafter"/>
</dbReference>
<dbReference type="InterPro" id="IPR051912">
    <property type="entry name" value="Alkylbase_DNA_Glycosylase/TA"/>
</dbReference>
<dbReference type="Proteomes" id="UP000188184">
    <property type="component" value="Chromosome"/>
</dbReference>
<feature type="region of interest" description="Disordered" evidence="6">
    <location>
        <begin position="205"/>
        <end position="229"/>
    </location>
</feature>
<evidence type="ECO:0000256" key="3">
    <source>
        <dbReference type="ARBA" id="ARBA00012000"/>
    </source>
</evidence>
<dbReference type="RefSeq" id="WP_077588177.1">
    <property type="nucleotide sequence ID" value="NZ_CP019640.1"/>
</dbReference>
<dbReference type="EMBL" id="CP019640">
    <property type="protein sequence ID" value="AQQ52298.1"/>
    <property type="molecule type" value="Genomic_DNA"/>
</dbReference>
<dbReference type="GO" id="GO:0006285">
    <property type="term" value="P:base-excision repair, AP site formation"/>
    <property type="evidence" value="ECO:0007669"/>
    <property type="project" value="TreeGrafter"/>
</dbReference>
<dbReference type="AlphaFoldDB" id="A0A1Q2KVQ0"/>
<evidence type="ECO:0000259" key="7">
    <source>
        <dbReference type="SMART" id="SM00478"/>
    </source>
</evidence>
<evidence type="ECO:0000256" key="2">
    <source>
        <dbReference type="ARBA" id="ARBA00010817"/>
    </source>
</evidence>
<keyword evidence="9" id="KW-1185">Reference proteome</keyword>
<dbReference type="GO" id="GO:0006307">
    <property type="term" value="P:DNA alkylation repair"/>
    <property type="evidence" value="ECO:0007669"/>
    <property type="project" value="TreeGrafter"/>
</dbReference>
<evidence type="ECO:0000256" key="5">
    <source>
        <dbReference type="ARBA" id="ARBA00023204"/>
    </source>
</evidence>
<dbReference type="GO" id="GO:0032131">
    <property type="term" value="F:alkylated DNA binding"/>
    <property type="evidence" value="ECO:0007669"/>
    <property type="project" value="TreeGrafter"/>
</dbReference>
<dbReference type="Pfam" id="PF00730">
    <property type="entry name" value="HhH-GPD"/>
    <property type="match status" value="1"/>
</dbReference>
<keyword evidence="5" id="KW-0234">DNA repair</keyword>
<dbReference type="SMART" id="SM00478">
    <property type="entry name" value="ENDO3c"/>
    <property type="match status" value="1"/>
</dbReference>
<protein>
    <recommendedName>
        <fullName evidence="3">DNA-3-methyladenine glycosylase II</fullName>
        <ecNumber evidence="3">3.2.2.21</ecNumber>
    </recommendedName>
</protein>
<evidence type="ECO:0000256" key="6">
    <source>
        <dbReference type="SAM" id="MobiDB-lite"/>
    </source>
</evidence>
<evidence type="ECO:0000256" key="4">
    <source>
        <dbReference type="ARBA" id="ARBA00022763"/>
    </source>
</evidence>
<dbReference type="Gene3D" id="1.10.1670.40">
    <property type="match status" value="1"/>
</dbReference>
<sequence>MHFRIDPAAIDYLKAKDKALGEAIDRIGPVRRGVDPDLFASLVNSIIGQQISSKAHVTIWNRLVEKVGEVTPVSILAHSDEELQSIGVSFRKVSYIKGTAEKIVSGELDIDALYELSDEELCQELSKLNGIGKWTAEMLMLFSMERPDVLSYGDLAIVRGLRMLYRHRKITPELYAKYKRRYSPYASVASLYLWEIAGGALPELTDPAPMTEAEKKKRAKARRATAKEK</sequence>
<organism evidence="8 9">
    <name type="scientific">Planococcus lenghuensis</name>
    <dbReference type="NCBI Taxonomy" id="2213202"/>
    <lineage>
        <taxon>Bacteria</taxon>
        <taxon>Bacillati</taxon>
        <taxon>Bacillota</taxon>
        <taxon>Bacilli</taxon>
        <taxon>Bacillales</taxon>
        <taxon>Caryophanaceae</taxon>
        <taxon>Planococcus</taxon>
    </lineage>
</organism>
<dbReference type="CDD" id="cd00056">
    <property type="entry name" value="ENDO3c"/>
    <property type="match status" value="1"/>
</dbReference>
<dbReference type="GO" id="GO:0043916">
    <property type="term" value="F:DNA-7-methylguanine glycosylase activity"/>
    <property type="evidence" value="ECO:0007669"/>
    <property type="project" value="TreeGrafter"/>
</dbReference>
<dbReference type="Gene3D" id="1.10.340.30">
    <property type="entry name" value="Hypothetical protein, domain 2"/>
    <property type="match status" value="1"/>
</dbReference>
<accession>A0A1Q2KVQ0</accession>
<comment type="catalytic activity">
    <reaction evidence="1">
        <text>Hydrolysis of alkylated DNA, releasing 3-methyladenine, 3-methylguanine, 7-methylguanine and 7-methyladenine.</text>
        <dbReference type="EC" id="3.2.2.21"/>
    </reaction>
</comment>
<dbReference type="EC" id="3.2.2.21" evidence="3"/>
<dbReference type="InterPro" id="IPR003265">
    <property type="entry name" value="HhH-GPD_domain"/>
</dbReference>
<dbReference type="GO" id="GO:0008725">
    <property type="term" value="F:DNA-3-methyladenine glycosylase activity"/>
    <property type="evidence" value="ECO:0007669"/>
    <property type="project" value="TreeGrafter"/>
</dbReference>
<feature type="domain" description="HhH-GPD" evidence="7">
    <location>
        <begin position="47"/>
        <end position="201"/>
    </location>
</feature>